<evidence type="ECO:0000313" key="2">
    <source>
        <dbReference type="EMBL" id="RZS79926.1"/>
    </source>
</evidence>
<dbReference type="Proteomes" id="UP000293638">
    <property type="component" value="Unassembled WGS sequence"/>
</dbReference>
<name>A0A4Q7NAL2_9ACTN</name>
<evidence type="ECO:0000313" key="3">
    <source>
        <dbReference type="Proteomes" id="UP000293638"/>
    </source>
</evidence>
<dbReference type="RefSeq" id="WP_130494157.1">
    <property type="nucleotide sequence ID" value="NZ_SGXD01000005.1"/>
</dbReference>
<evidence type="ECO:0000256" key="1">
    <source>
        <dbReference type="SAM" id="MobiDB-lite"/>
    </source>
</evidence>
<protein>
    <submittedName>
        <fullName evidence="2">Uncharacterized protein</fullName>
    </submittedName>
</protein>
<reference evidence="2 3" key="1">
    <citation type="submission" date="2019-02" db="EMBL/GenBank/DDBJ databases">
        <title>Genomic Encyclopedia of Type Strains, Phase IV (KMG-IV): sequencing the most valuable type-strain genomes for metagenomic binning, comparative biology and taxonomic classification.</title>
        <authorList>
            <person name="Goeker M."/>
        </authorList>
    </citation>
    <scope>NUCLEOTIDE SEQUENCE [LARGE SCALE GENOMIC DNA]</scope>
    <source>
        <strain evidence="2 3">DSM 45622</strain>
    </source>
</reference>
<dbReference type="OrthoDB" id="3359675at2"/>
<feature type="region of interest" description="Disordered" evidence="1">
    <location>
        <begin position="143"/>
        <end position="172"/>
    </location>
</feature>
<gene>
    <name evidence="2" type="ORF">EV189_3405</name>
</gene>
<dbReference type="EMBL" id="SGXD01000005">
    <property type="protein sequence ID" value="RZS79926.1"/>
    <property type="molecule type" value="Genomic_DNA"/>
</dbReference>
<keyword evidence="3" id="KW-1185">Reference proteome</keyword>
<proteinExistence type="predicted"/>
<accession>A0A4Q7NAL2</accession>
<comment type="caution">
    <text evidence="2">The sequence shown here is derived from an EMBL/GenBank/DDBJ whole genome shotgun (WGS) entry which is preliminary data.</text>
</comment>
<sequence length="172" mass="18429">MPEAPGSGTAGGPPTPDAARIGQQLRTFELDGDGVVLDAALWVRMADSGEIGYIEGNALLGRGRVHIPGSGACEALIDPYRELSELSPLAQAWLDGFLAGSEPSIWEYLGVGPDAYDCTDEEWARYVRFCARARQQGWYDHLDPRPRQGLGRHRGGAGGSGRRAPAALGVRR</sequence>
<dbReference type="AlphaFoldDB" id="A0A4Q7NAL2"/>
<feature type="compositionally biased region" description="Low complexity" evidence="1">
    <location>
        <begin position="162"/>
        <end position="172"/>
    </location>
</feature>
<organism evidence="2 3">
    <name type="scientific">Motilibacter rhizosphaerae</name>
    <dbReference type="NCBI Taxonomy" id="598652"/>
    <lineage>
        <taxon>Bacteria</taxon>
        <taxon>Bacillati</taxon>
        <taxon>Actinomycetota</taxon>
        <taxon>Actinomycetes</taxon>
        <taxon>Motilibacterales</taxon>
        <taxon>Motilibacteraceae</taxon>
        <taxon>Motilibacter</taxon>
    </lineage>
</organism>